<evidence type="ECO:0000259" key="13">
    <source>
        <dbReference type="PROSITE" id="PS51831"/>
    </source>
</evidence>
<comment type="domain">
    <text evidence="12">Comprises two domains: an N-terminal domain containing the nucleotidyltransferase activity and a C-terminal HD domain associated with both phosphodiesterase and phosphatase activities.</text>
</comment>
<dbReference type="Pfam" id="PF01743">
    <property type="entry name" value="PolyA_pol"/>
    <property type="match status" value="1"/>
</dbReference>
<dbReference type="InterPro" id="IPR012006">
    <property type="entry name" value="CCA_bact"/>
</dbReference>
<evidence type="ECO:0000256" key="10">
    <source>
        <dbReference type="ARBA" id="ARBA00022884"/>
    </source>
</evidence>
<dbReference type="InterPro" id="IPR006674">
    <property type="entry name" value="HD_domain"/>
</dbReference>
<feature type="binding site" evidence="12">
    <location>
        <position position="11"/>
    </location>
    <ligand>
        <name>ATP</name>
        <dbReference type="ChEBI" id="CHEBI:30616"/>
    </ligand>
</feature>
<evidence type="ECO:0000256" key="7">
    <source>
        <dbReference type="ARBA" id="ARBA00022800"/>
    </source>
</evidence>
<comment type="catalytic activity">
    <reaction evidence="12">
        <text>a tRNA with a 3' CCA end + 2 CTP + ATP = a tRNA with a 3' CCACCA end + 3 diphosphate</text>
        <dbReference type="Rhea" id="RHEA:76235"/>
        <dbReference type="Rhea" id="RHEA-COMP:10468"/>
        <dbReference type="Rhea" id="RHEA-COMP:18655"/>
        <dbReference type="ChEBI" id="CHEBI:30616"/>
        <dbReference type="ChEBI" id="CHEBI:33019"/>
        <dbReference type="ChEBI" id="CHEBI:37563"/>
        <dbReference type="ChEBI" id="CHEBI:83071"/>
        <dbReference type="ChEBI" id="CHEBI:195187"/>
    </reaction>
</comment>
<dbReference type="GO" id="GO:0004810">
    <property type="term" value="F:CCA tRNA nucleotidyltransferase activity"/>
    <property type="evidence" value="ECO:0007669"/>
    <property type="project" value="UniProtKB-UniRule"/>
</dbReference>
<dbReference type="GO" id="GO:0000049">
    <property type="term" value="F:tRNA binding"/>
    <property type="evidence" value="ECO:0007669"/>
    <property type="project" value="UniProtKB-UniRule"/>
</dbReference>
<keyword evidence="10 12" id="KW-0694">RNA-binding</keyword>
<comment type="caution">
    <text evidence="14">The sequence shown here is derived from an EMBL/GenBank/DDBJ whole genome shotgun (WGS) entry which is preliminary data.</text>
</comment>
<dbReference type="GO" id="GO:0001680">
    <property type="term" value="P:tRNA 3'-terminal CCA addition"/>
    <property type="evidence" value="ECO:0007669"/>
    <property type="project" value="UniProtKB-UniRule"/>
</dbReference>
<dbReference type="InterPro" id="IPR043519">
    <property type="entry name" value="NT_sf"/>
</dbReference>
<evidence type="ECO:0000256" key="11">
    <source>
        <dbReference type="ARBA" id="ARBA00023268"/>
    </source>
</evidence>
<dbReference type="GO" id="GO:0004112">
    <property type="term" value="F:cyclic-nucleotide phosphodiesterase activity"/>
    <property type="evidence" value="ECO:0007669"/>
    <property type="project" value="UniProtKB-UniRule"/>
</dbReference>
<dbReference type="GO" id="GO:0005524">
    <property type="term" value="F:ATP binding"/>
    <property type="evidence" value="ECO:0007669"/>
    <property type="project" value="UniProtKB-UniRule"/>
</dbReference>
<dbReference type="Gene3D" id="3.30.460.10">
    <property type="entry name" value="Beta Polymerase, domain 2"/>
    <property type="match status" value="1"/>
</dbReference>
<keyword evidence="2 12" id="KW-0808">Transferase</keyword>
<feature type="binding site" evidence="12">
    <location>
        <position position="146"/>
    </location>
    <ligand>
        <name>ATP</name>
        <dbReference type="ChEBI" id="CHEBI:30616"/>
    </ligand>
</feature>
<dbReference type="GO" id="GO:0042245">
    <property type="term" value="P:RNA repair"/>
    <property type="evidence" value="ECO:0007669"/>
    <property type="project" value="UniProtKB-KW"/>
</dbReference>
<name>A0A3D8K4T6_9BURK</name>
<dbReference type="InterPro" id="IPR002646">
    <property type="entry name" value="PolA_pol_head_dom"/>
</dbReference>
<evidence type="ECO:0000256" key="9">
    <source>
        <dbReference type="ARBA" id="ARBA00022842"/>
    </source>
</evidence>
<dbReference type="SUPFAM" id="SSF81891">
    <property type="entry name" value="Poly A polymerase C-terminal region-like"/>
    <property type="match status" value="1"/>
</dbReference>
<keyword evidence="6 12" id="KW-0547">Nucleotide-binding</keyword>
<dbReference type="CDD" id="cd00077">
    <property type="entry name" value="HDc"/>
    <property type="match status" value="1"/>
</dbReference>
<feature type="binding site" evidence="12">
    <location>
        <position position="91"/>
    </location>
    <ligand>
        <name>CTP</name>
        <dbReference type="ChEBI" id="CHEBI:37563"/>
    </ligand>
</feature>
<evidence type="ECO:0000313" key="15">
    <source>
        <dbReference type="Proteomes" id="UP000256838"/>
    </source>
</evidence>
<dbReference type="HAMAP" id="MF_01262">
    <property type="entry name" value="CCA_bact_type2"/>
    <property type="match status" value="1"/>
</dbReference>
<dbReference type="InterPro" id="IPR032828">
    <property type="entry name" value="PolyA_RNA-bd"/>
</dbReference>
<feature type="binding site" evidence="12">
    <location>
        <position position="8"/>
    </location>
    <ligand>
        <name>ATP</name>
        <dbReference type="ChEBI" id="CHEBI:30616"/>
    </ligand>
</feature>
<dbReference type="PROSITE" id="PS51831">
    <property type="entry name" value="HD"/>
    <property type="match status" value="1"/>
</dbReference>
<dbReference type="Pfam" id="PF12627">
    <property type="entry name" value="PolyA_pol_RNAbd"/>
    <property type="match status" value="1"/>
</dbReference>
<dbReference type="PIRSF" id="PIRSF000813">
    <property type="entry name" value="CCA_bact"/>
    <property type="match status" value="1"/>
</dbReference>
<evidence type="ECO:0000256" key="2">
    <source>
        <dbReference type="ARBA" id="ARBA00022679"/>
    </source>
</evidence>
<feature type="binding site" evidence="12">
    <location>
        <position position="11"/>
    </location>
    <ligand>
        <name>CTP</name>
        <dbReference type="ChEBI" id="CHEBI:37563"/>
    </ligand>
</feature>
<feature type="binding site" evidence="12">
    <location>
        <position position="23"/>
    </location>
    <ligand>
        <name>Mg(2+)</name>
        <dbReference type="ChEBI" id="CHEBI:18420"/>
    </ligand>
</feature>
<keyword evidence="15" id="KW-1185">Reference proteome</keyword>
<protein>
    <recommendedName>
        <fullName evidence="12">Multifunctional CCA protein</fullName>
    </recommendedName>
    <domain>
        <recommendedName>
            <fullName evidence="12">CCA-adding enzyme</fullName>
            <ecNumber evidence="12">2.7.7.72</ecNumber>
        </recommendedName>
        <alternativeName>
            <fullName evidence="12">CCA tRNA nucleotidyltransferase</fullName>
        </alternativeName>
        <alternativeName>
            <fullName evidence="12">tRNA CCA-pyrophosphorylase</fullName>
        </alternativeName>
        <alternativeName>
            <fullName evidence="12">tRNA adenylyl-/cytidylyl-transferase</fullName>
        </alternativeName>
        <alternativeName>
            <fullName evidence="12">tRNA nucleotidyltransferase</fullName>
        </alternativeName>
        <alternativeName>
            <fullName evidence="12">tRNA-NT</fullName>
        </alternativeName>
    </domain>
    <domain>
        <recommendedName>
            <fullName evidence="12">2'-nucleotidase</fullName>
            <ecNumber evidence="12">3.1.3.-</ecNumber>
        </recommendedName>
    </domain>
    <domain>
        <recommendedName>
            <fullName evidence="12">2',3'-cyclic phosphodiesterase</fullName>
            <ecNumber evidence="12">3.1.4.-</ecNumber>
        </recommendedName>
    </domain>
    <domain>
        <recommendedName>
            <fullName evidence="12">Phosphatase</fullName>
        </recommendedName>
    </domain>
</protein>
<comment type="miscellaneous">
    <text evidence="12">A single active site specifically recognizes both ATP and CTP and is responsible for their addition.</text>
</comment>
<feature type="binding site" evidence="12">
    <location>
        <position position="143"/>
    </location>
    <ligand>
        <name>CTP</name>
        <dbReference type="ChEBI" id="CHEBI:37563"/>
    </ligand>
</feature>
<keyword evidence="9 12" id="KW-0460">Magnesium</keyword>
<feature type="binding site" evidence="12">
    <location>
        <position position="8"/>
    </location>
    <ligand>
        <name>CTP</name>
        <dbReference type="ChEBI" id="CHEBI:37563"/>
    </ligand>
</feature>
<feature type="domain" description="HD" evidence="13">
    <location>
        <begin position="232"/>
        <end position="333"/>
    </location>
</feature>
<dbReference type="PANTHER" id="PTHR47545:SF1">
    <property type="entry name" value="MULTIFUNCTIONAL CCA PROTEIN"/>
    <property type="match status" value="1"/>
</dbReference>
<organism evidence="14 15">
    <name type="scientific">Trinickia dinghuensis</name>
    <dbReference type="NCBI Taxonomy" id="2291023"/>
    <lineage>
        <taxon>Bacteria</taxon>
        <taxon>Pseudomonadati</taxon>
        <taxon>Pseudomonadota</taxon>
        <taxon>Betaproteobacteria</taxon>
        <taxon>Burkholderiales</taxon>
        <taxon>Burkholderiaceae</taxon>
        <taxon>Trinickia</taxon>
    </lineage>
</organism>
<dbReference type="NCBIfam" id="NF008137">
    <property type="entry name" value="PRK10885.1"/>
    <property type="match status" value="1"/>
</dbReference>
<keyword evidence="7 12" id="KW-0692">RNA repair</keyword>
<gene>
    <name evidence="12" type="primary">cca</name>
    <name evidence="14" type="ORF">DWV00_06585</name>
</gene>
<keyword evidence="4 12" id="KW-0548">Nucleotidyltransferase</keyword>
<keyword evidence="11 12" id="KW-0511">Multifunctional enzyme</keyword>
<keyword evidence="5 12" id="KW-0479">Metal-binding</keyword>
<keyword evidence="8 12" id="KW-0067">ATP-binding</keyword>
<dbReference type="EC" id="3.1.4.-" evidence="12"/>
<dbReference type="Gene3D" id="1.10.3090.10">
    <property type="entry name" value="cca-adding enzyme, domain 2"/>
    <property type="match status" value="1"/>
</dbReference>
<feature type="binding site" evidence="12">
    <location>
        <position position="21"/>
    </location>
    <ligand>
        <name>Mg(2+)</name>
        <dbReference type="ChEBI" id="CHEBI:18420"/>
    </ligand>
</feature>
<feature type="binding site" evidence="12">
    <location>
        <position position="146"/>
    </location>
    <ligand>
        <name>CTP</name>
        <dbReference type="ChEBI" id="CHEBI:37563"/>
    </ligand>
</feature>
<evidence type="ECO:0000256" key="12">
    <source>
        <dbReference type="HAMAP-Rule" id="MF_01261"/>
    </source>
</evidence>
<feature type="binding site" evidence="12">
    <location>
        <position position="143"/>
    </location>
    <ligand>
        <name>ATP</name>
        <dbReference type="ChEBI" id="CHEBI:30616"/>
    </ligand>
</feature>
<dbReference type="Proteomes" id="UP000256838">
    <property type="component" value="Unassembled WGS sequence"/>
</dbReference>
<evidence type="ECO:0000256" key="3">
    <source>
        <dbReference type="ARBA" id="ARBA00022694"/>
    </source>
</evidence>
<dbReference type="EC" id="2.7.7.72" evidence="12"/>
<keyword evidence="3 12" id="KW-0819">tRNA processing</keyword>
<proteinExistence type="inferred from homology"/>
<dbReference type="GO" id="GO:0160016">
    <property type="term" value="F:CCACCA tRNA nucleotidyltransferase activity"/>
    <property type="evidence" value="ECO:0007669"/>
    <property type="project" value="RHEA"/>
</dbReference>
<sequence length="418" mass="46469">MKIYAVGGAIRDALLGVPVSDRDYVVVGATPEQMVAQGYRPVGKDFPVFLHPQTHEEYALARTERKTAAGYHGFQFYYAPDVTLEEDLARRDLTINAMAREVRPDGELVGPVIDPFGGQDDLRGRCFRHVGEAFVEDPVRILRVARFAARFHDFVVAPETLSLMRTMTEAGEVDALVPERVWQEISRGLSERKPSRMFEALRECGALARVLPEIDALYGVPQRADYHPEVDTGVHVMMVVDYAAARGYALTVRFAALTHDLGKATTPDDILPRHIGHETRSVDLLRPMCERLRVPNECRDLALLVAREHGNIHRVMEMGAQALVRLFERCDALRKPARFAEALQACEADARGRLGFETREYPQADRLRVALVAARGVDAGAVAQAFANDPAKIKDAVHRARAKAVADALGDEKEKRGE</sequence>
<comment type="subunit">
    <text evidence="12">Monomer. Can also form homodimers and oligomers.</text>
</comment>
<dbReference type="RefSeq" id="WP_115532711.1">
    <property type="nucleotide sequence ID" value="NZ_QRGA01000003.1"/>
</dbReference>
<dbReference type="Pfam" id="PF01966">
    <property type="entry name" value="HD"/>
    <property type="match status" value="1"/>
</dbReference>
<dbReference type="EC" id="3.1.3.-" evidence="12"/>
<dbReference type="GO" id="GO:0016791">
    <property type="term" value="F:phosphatase activity"/>
    <property type="evidence" value="ECO:0007669"/>
    <property type="project" value="UniProtKB-UniRule"/>
</dbReference>
<dbReference type="AlphaFoldDB" id="A0A3D8K4T6"/>
<feature type="binding site" evidence="12">
    <location>
        <position position="91"/>
    </location>
    <ligand>
        <name>ATP</name>
        <dbReference type="ChEBI" id="CHEBI:30616"/>
    </ligand>
</feature>
<evidence type="ECO:0000256" key="6">
    <source>
        <dbReference type="ARBA" id="ARBA00022741"/>
    </source>
</evidence>
<comment type="cofactor">
    <cofactor evidence="12">
        <name>Mg(2+)</name>
        <dbReference type="ChEBI" id="CHEBI:18420"/>
    </cofactor>
    <text evidence="12">Magnesium is required for nucleotidyltransferase activity.</text>
</comment>
<evidence type="ECO:0000256" key="8">
    <source>
        <dbReference type="ARBA" id="ARBA00022840"/>
    </source>
</evidence>
<dbReference type="InterPro" id="IPR050124">
    <property type="entry name" value="tRNA_CCA-adding_enzyme"/>
</dbReference>
<comment type="cofactor">
    <cofactor evidence="12">
        <name>Ni(2+)</name>
        <dbReference type="ChEBI" id="CHEBI:49786"/>
    </cofactor>
    <text evidence="12">Nickel for phosphatase activity.</text>
</comment>
<dbReference type="CDD" id="cd05398">
    <property type="entry name" value="NT_ClassII-CCAase"/>
    <property type="match status" value="1"/>
</dbReference>
<keyword evidence="1 12" id="KW-0533">Nickel</keyword>
<comment type="similarity">
    <text evidence="12">Belongs to the tRNA nucleotidyltransferase/poly(A) polymerase family. Bacterial CCA-adding enzyme type 1 subfamily.</text>
</comment>
<dbReference type="OrthoDB" id="9805698at2"/>
<keyword evidence="12 14" id="KW-0378">Hydrolase</keyword>
<dbReference type="InterPro" id="IPR003607">
    <property type="entry name" value="HD/PDEase_dom"/>
</dbReference>
<comment type="catalytic activity">
    <reaction evidence="12">
        <text>a tRNA precursor + 2 CTP + ATP = a tRNA with a 3' CCA end + 3 diphosphate</text>
        <dbReference type="Rhea" id="RHEA:14433"/>
        <dbReference type="Rhea" id="RHEA-COMP:10465"/>
        <dbReference type="Rhea" id="RHEA-COMP:10468"/>
        <dbReference type="ChEBI" id="CHEBI:30616"/>
        <dbReference type="ChEBI" id="CHEBI:33019"/>
        <dbReference type="ChEBI" id="CHEBI:37563"/>
        <dbReference type="ChEBI" id="CHEBI:74896"/>
        <dbReference type="ChEBI" id="CHEBI:83071"/>
        <dbReference type="EC" id="2.7.7.72"/>
    </reaction>
</comment>
<evidence type="ECO:0000256" key="5">
    <source>
        <dbReference type="ARBA" id="ARBA00022723"/>
    </source>
</evidence>
<accession>A0A3D8K4T6</accession>
<dbReference type="EMBL" id="QRGA01000003">
    <property type="protein sequence ID" value="RDV00043.1"/>
    <property type="molecule type" value="Genomic_DNA"/>
</dbReference>
<dbReference type="SUPFAM" id="SSF81301">
    <property type="entry name" value="Nucleotidyltransferase"/>
    <property type="match status" value="1"/>
</dbReference>
<evidence type="ECO:0000256" key="4">
    <source>
        <dbReference type="ARBA" id="ARBA00022695"/>
    </source>
</evidence>
<comment type="function">
    <text evidence="12">Catalyzes the addition and repair of the essential 3'-terminal CCA sequence in tRNAs without using a nucleic acid template. Adds these three nucleotides in the order of C, C, and A to the tRNA nucleotide-73, using CTP and ATP as substrates and producing inorganic pyrophosphate. tRNA 3'-terminal CCA addition is required both for tRNA processing and repair. Also involved in tRNA surveillance by mediating tandem CCA addition to generate a CCACCA at the 3' terminus of unstable tRNAs. While stable tRNAs receive only 3'-terminal CCA, unstable tRNAs are marked with CCACCA and rapidly degraded.</text>
</comment>
<dbReference type="PANTHER" id="PTHR47545">
    <property type="entry name" value="MULTIFUNCTIONAL CCA PROTEIN"/>
    <property type="match status" value="1"/>
</dbReference>
<dbReference type="GO" id="GO:0000287">
    <property type="term" value="F:magnesium ion binding"/>
    <property type="evidence" value="ECO:0007669"/>
    <property type="project" value="UniProtKB-UniRule"/>
</dbReference>
<evidence type="ECO:0000313" key="14">
    <source>
        <dbReference type="EMBL" id="RDV00043.1"/>
    </source>
</evidence>
<dbReference type="HAMAP" id="MF_01261">
    <property type="entry name" value="CCA_bact_type1"/>
    <property type="match status" value="1"/>
</dbReference>
<reference evidence="14 15" key="1">
    <citation type="submission" date="2018-08" db="EMBL/GenBank/DDBJ databases">
        <title>Paraburkholderia sp. DHOM06 isolated from forest soil.</title>
        <authorList>
            <person name="Gao Z.-H."/>
            <person name="Qiu L.-H."/>
        </authorList>
    </citation>
    <scope>NUCLEOTIDE SEQUENCE [LARGE SCALE GENOMIC DNA]</scope>
    <source>
        <strain evidence="14 15">DHOM06</strain>
    </source>
</reference>
<evidence type="ECO:0000256" key="1">
    <source>
        <dbReference type="ARBA" id="ARBA00022596"/>
    </source>
</evidence>